<evidence type="ECO:0000256" key="1">
    <source>
        <dbReference type="ARBA" id="ARBA00022837"/>
    </source>
</evidence>
<keyword evidence="1" id="KW-0106">Calcium</keyword>
<dbReference type="OrthoDB" id="4355128at2759"/>
<organism evidence="2 3">
    <name type="scientific">Aspergillus bombycis</name>
    <dbReference type="NCBI Taxonomy" id="109264"/>
    <lineage>
        <taxon>Eukaryota</taxon>
        <taxon>Fungi</taxon>
        <taxon>Dikarya</taxon>
        <taxon>Ascomycota</taxon>
        <taxon>Pezizomycotina</taxon>
        <taxon>Eurotiomycetes</taxon>
        <taxon>Eurotiomycetidae</taxon>
        <taxon>Eurotiales</taxon>
        <taxon>Aspergillaceae</taxon>
        <taxon>Aspergillus</taxon>
    </lineage>
</organism>
<dbReference type="EMBL" id="LYCR01000082">
    <property type="protein sequence ID" value="OGM42804.1"/>
    <property type="molecule type" value="Genomic_DNA"/>
</dbReference>
<dbReference type="GeneID" id="34452377"/>
<proteinExistence type="predicted"/>
<evidence type="ECO:0000313" key="2">
    <source>
        <dbReference type="EMBL" id="OGM42804.1"/>
    </source>
</evidence>
<dbReference type="AlphaFoldDB" id="A0A1F7ZTM0"/>
<comment type="caution">
    <text evidence="2">The sequence shown here is derived from an EMBL/GenBank/DDBJ whole genome shotgun (WGS) entry which is preliminary data.</text>
</comment>
<name>A0A1F7ZTM0_9EURO</name>
<dbReference type="PROSITE" id="PS00018">
    <property type="entry name" value="EF_HAND_1"/>
    <property type="match status" value="1"/>
</dbReference>
<keyword evidence="3" id="KW-1185">Reference proteome</keyword>
<gene>
    <name evidence="2" type="ORF">ABOM_008987</name>
</gene>
<dbReference type="Proteomes" id="UP000179179">
    <property type="component" value="Unassembled WGS sequence"/>
</dbReference>
<accession>A0A1F7ZTM0</accession>
<dbReference type="SUPFAM" id="SSF47473">
    <property type="entry name" value="EF-hand"/>
    <property type="match status" value="1"/>
</dbReference>
<dbReference type="Gene3D" id="1.10.238.10">
    <property type="entry name" value="EF-hand"/>
    <property type="match status" value="1"/>
</dbReference>
<dbReference type="InterPro" id="IPR018247">
    <property type="entry name" value="EF_Hand_1_Ca_BS"/>
</dbReference>
<dbReference type="RefSeq" id="XP_022386521.1">
    <property type="nucleotide sequence ID" value="XM_022536115.1"/>
</dbReference>
<evidence type="ECO:0008006" key="4">
    <source>
        <dbReference type="Google" id="ProtNLM"/>
    </source>
</evidence>
<reference evidence="2 3" key="1">
    <citation type="journal article" date="2016" name="Genome Biol. Evol.">
        <title>Draft genome sequence of an aflatoxigenic Aspergillus species, A. bombycis.</title>
        <authorList>
            <person name="Moore G.G."/>
            <person name="Mack B.M."/>
            <person name="Beltz S.B."/>
            <person name="Gilbert M.K."/>
        </authorList>
    </citation>
    <scope>NUCLEOTIDE SEQUENCE [LARGE SCALE GENOMIC DNA]</scope>
    <source>
        <strain evidence="3">NRRL 26010</strain>
    </source>
</reference>
<dbReference type="InterPro" id="IPR011992">
    <property type="entry name" value="EF-hand-dom_pair"/>
</dbReference>
<protein>
    <recommendedName>
        <fullName evidence="4">EF-hand domain-containing protein</fullName>
    </recommendedName>
</protein>
<sequence length="178" mass="20721">MEISHFSKQSRIITSPSFFPHFSRIPLVLESFQGTTVIAMSWYETGRKSGYNEGFYAGREAALKELKNQEGIDQTKRACLDELLQRDPENIYYSSNVLRNFLADFYQADYDRDGHITLQELCERWRPNDEETYRKLEARFNEAEVTGDQKLTLAEFFIIGFLGDDRKNGYKSAKKVDS</sequence>
<evidence type="ECO:0000313" key="3">
    <source>
        <dbReference type="Proteomes" id="UP000179179"/>
    </source>
</evidence>